<dbReference type="EMBL" id="UINC01156105">
    <property type="protein sequence ID" value="SVD52334.1"/>
    <property type="molecule type" value="Genomic_DNA"/>
</dbReference>
<proteinExistence type="predicted"/>
<accession>A0A382W0X3</accession>
<feature type="region of interest" description="Disordered" evidence="1">
    <location>
        <begin position="16"/>
        <end position="47"/>
    </location>
</feature>
<gene>
    <name evidence="2" type="ORF">METZ01_LOCUS405188</name>
</gene>
<reference evidence="2" key="1">
    <citation type="submission" date="2018-05" db="EMBL/GenBank/DDBJ databases">
        <authorList>
            <person name="Lanie J.A."/>
            <person name="Ng W.-L."/>
            <person name="Kazmierczak K.M."/>
            <person name="Andrzejewski T.M."/>
            <person name="Davidsen T.M."/>
            <person name="Wayne K.J."/>
            <person name="Tettelin H."/>
            <person name="Glass J.I."/>
            <person name="Rusch D."/>
            <person name="Podicherti R."/>
            <person name="Tsui H.-C.T."/>
            <person name="Winkler M.E."/>
        </authorList>
    </citation>
    <scope>NUCLEOTIDE SEQUENCE</scope>
</reference>
<feature type="compositionally biased region" description="Basic and acidic residues" evidence="1">
    <location>
        <begin position="17"/>
        <end position="38"/>
    </location>
</feature>
<dbReference type="AlphaFoldDB" id="A0A382W0X3"/>
<protein>
    <submittedName>
        <fullName evidence="2">Uncharacterized protein</fullName>
    </submittedName>
</protein>
<evidence type="ECO:0000313" key="2">
    <source>
        <dbReference type="EMBL" id="SVD52334.1"/>
    </source>
</evidence>
<organism evidence="2">
    <name type="scientific">marine metagenome</name>
    <dbReference type="NCBI Taxonomy" id="408172"/>
    <lineage>
        <taxon>unclassified sequences</taxon>
        <taxon>metagenomes</taxon>
        <taxon>ecological metagenomes</taxon>
    </lineage>
</organism>
<feature type="region of interest" description="Disordered" evidence="1">
    <location>
        <begin position="83"/>
        <end position="144"/>
    </location>
</feature>
<feature type="compositionally biased region" description="Basic and acidic residues" evidence="1">
    <location>
        <begin position="101"/>
        <end position="113"/>
    </location>
</feature>
<feature type="compositionally biased region" description="Acidic residues" evidence="1">
    <location>
        <begin position="132"/>
        <end position="144"/>
    </location>
</feature>
<feature type="compositionally biased region" description="Acidic residues" evidence="1">
    <location>
        <begin position="89"/>
        <end position="100"/>
    </location>
</feature>
<feature type="non-terminal residue" evidence="2">
    <location>
        <position position="144"/>
    </location>
</feature>
<sequence length="144" mass="16642">MAADVLSVIQDVLNQDKQQKREHAKMMREVQKKLKDKEVSEEEGDKEEYTAFVNKTLKKYGVKSPAELSPEDKKRFYDELDAGWKADDEKPEPEDKEEEVDLKTRVKDRMKAEQEEDEDDKDSGTVVPASNDELEDDDESDDEG</sequence>
<name>A0A382W0X3_9ZZZZ</name>
<evidence type="ECO:0000256" key="1">
    <source>
        <dbReference type="SAM" id="MobiDB-lite"/>
    </source>
</evidence>